<evidence type="ECO:0000256" key="1">
    <source>
        <dbReference type="SAM" id="MobiDB-lite"/>
    </source>
</evidence>
<reference evidence="2 3" key="1">
    <citation type="journal article" date="2022" name="Nat. Plants">
        <title>Genomes of leafy and leafless Platanthera orchids illuminate the evolution of mycoheterotrophy.</title>
        <authorList>
            <person name="Li M.H."/>
            <person name="Liu K.W."/>
            <person name="Li Z."/>
            <person name="Lu H.C."/>
            <person name="Ye Q.L."/>
            <person name="Zhang D."/>
            <person name="Wang J.Y."/>
            <person name="Li Y.F."/>
            <person name="Zhong Z.M."/>
            <person name="Liu X."/>
            <person name="Yu X."/>
            <person name="Liu D.K."/>
            <person name="Tu X.D."/>
            <person name="Liu B."/>
            <person name="Hao Y."/>
            <person name="Liao X.Y."/>
            <person name="Jiang Y.T."/>
            <person name="Sun W.H."/>
            <person name="Chen J."/>
            <person name="Chen Y.Q."/>
            <person name="Ai Y."/>
            <person name="Zhai J.W."/>
            <person name="Wu S.S."/>
            <person name="Zhou Z."/>
            <person name="Hsiao Y.Y."/>
            <person name="Wu W.L."/>
            <person name="Chen Y.Y."/>
            <person name="Lin Y.F."/>
            <person name="Hsu J.L."/>
            <person name="Li C.Y."/>
            <person name="Wang Z.W."/>
            <person name="Zhao X."/>
            <person name="Zhong W.Y."/>
            <person name="Ma X.K."/>
            <person name="Ma L."/>
            <person name="Huang J."/>
            <person name="Chen G.Z."/>
            <person name="Huang M.Z."/>
            <person name="Huang L."/>
            <person name="Peng D.H."/>
            <person name="Luo Y.B."/>
            <person name="Zou S.Q."/>
            <person name="Chen S.P."/>
            <person name="Lan S."/>
            <person name="Tsai W.C."/>
            <person name="Van de Peer Y."/>
            <person name="Liu Z.J."/>
        </authorList>
    </citation>
    <scope>NUCLEOTIDE SEQUENCE [LARGE SCALE GENOMIC DNA]</scope>
    <source>
        <strain evidence="2">Lor288</strain>
    </source>
</reference>
<sequence>MTIDIGVTRRPPTQKCANGQALYPGLVEFILNSSDYSSNIFYEISDGKLEYSVSDEAEIGLFWILESIVSRNSEEHEKNESQNSISPRSRNFGVSTPFCKERLAIESHADSIDSESHKNTPRSSPRGESAQCDTPNSASYGSKGNWSGKYFKGSGDQFHRLRLTMKLLDFQKFVKVKKIQCTIE</sequence>
<name>A0ABR2LY70_9ASPA</name>
<accession>A0ABR2LY70</accession>
<feature type="compositionally biased region" description="Polar residues" evidence="1">
    <location>
        <begin position="131"/>
        <end position="140"/>
    </location>
</feature>
<dbReference type="PANTHER" id="PTHR47100:SF5">
    <property type="entry name" value="DUAL SPECIFICITY PROTEIN PHOSPHATASE PHS1"/>
    <property type="match status" value="1"/>
</dbReference>
<organism evidence="2 3">
    <name type="scientific">Platanthera guangdongensis</name>
    <dbReference type="NCBI Taxonomy" id="2320717"/>
    <lineage>
        <taxon>Eukaryota</taxon>
        <taxon>Viridiplantae</taxon>
        <taxon>Streptophyta</taxon>
        <taxon>Embryophyta</taxon>
        <taxon>Tracheophyta</taxon>
        <taxon>Spermatophyta</taxon>
        <taxon>Magnoliopsida</taxon>
        <taxon>Liliopsida</taxon>
        <taxon>Asparagales</taxon>
        <taxon>Orchidaceae</taxon>
        <taxon>Orchidoideae</taxon>
        <taxon>Orchideae</taxon>
        <taxon>Orchidinae</taxon>
        <taxon>Platanthera</taxon>
    </lineage>
</organism>
<evidence type="ECO:0000313" key="2">
    <source>
        <dbReference type="EMBL" id="KAK8953437.1"/>
    </source>
</evidence>
<proteinExistence type="predicted"/>
<comment type="caution">
    <text evidence="2">The sequence shown here is derived from an EMBL/GenBank/DDBJ whole genome shotgun (WGS) entry which is preliminary data.</text>
</comment>
<protein>
    <submittedName>
        <fullName evidence="2">Dual specificity protein phosphatase PHS1</fullName>
    </submittedName>
</protein>
<keyword evidence="3" id="KW-1185">Reference proteome</keyword>
<dbReference type="EMBL" id="JBBWWR010000014">
    <property type="protein sequence ID" value="KAK8953437.1"/>
    <property type="molecule type" value="Genomic_DNA"/>
</dbReference>
<dbReference type="PANTHER" id="PTHR47100">
    <property type="entry name" value="DUAL SPECIFICITY PROTEIN PHOSPHATASE PHS1"/>
    <property type="match status" value="1"/>
</dbReference>
<dbReference type="Proteomes" id="UP001412067">
    <property type="component" value="Unassembled WGS sequence"/>
</dbReference>
<dbReference type="InterPro" id="IPR035010">
    <property type="entry name" value="PHS1"/>
</dbReference>
<feature type="region of interest" description="Disordered" evidence="1">
    <location>
        <begin position="110"/>
        <end position="140"/>
    </location>
</feature>
<gene>
    <name evidence="2" type="primary">PHS1</name>
    <name evidence="2" type="ORF">KSP40_PGU005524</name>
</gene>
<evidence type="ECO:0000313" key="3">
    <source>
        <dbReference type="Proteomes" id="UP001412067"/>
    </source>
</evidence>